<dbReference type="SMART" id="SM00339">
    <property type="entry name" value="FH"/>
    <property type="match status" value="1"/>
</dbReference>
<accession>A0A8C7ZH31</accession>
<keyword evidence="8" id="KW-0804">Transcription</keyword>
<keyword evidence="6" id="KW-0805">Transcription regulation</keyword>
<dbReference type="InterPro" id="IPR050998">
    <property type="entry name" value="FOXP"/>
</dbReference>
<dbReference type="InterPro" id="IPR036388">
    <property type="entry name" value="WH-like_DNA-bd_sf"/>
</dbReference>
<evidence type="ECO:0000256" key="8">
    <source>
        <dbReference type="ARBA" id="ARBA00023163"/>
    </source>
</evidence>
<dbReference type="PROSITE" id="PS00658">
    <property type="entry name" value="FORK_HEAD_2"/>
    <property type="match status" value="1"/>
</dbReference>
<feature type="DNA-binding region" description="Fork-head" evidence="10">
    <location>
        <begin position="377"/>
        <end position="451"/>
    </location>
</feature>
<evidence type="ECO:0000256" key="11">
    <source>
        <dbReference type="SAM" id="MobiDB-lite"/>
    </source>
</evidence>
<dbReference type="Ensembl" id="ENSOSIT00000045770.1">
    <property type="protein sequence ID" value="ENSOSIP00000043492.1"/>
    <property type="gene ID" value="ENSOSIG00000020868.1"/>
</dbReference>
<evidence type="ECO:0000256" key="2">
    <source>
        <dbReference type="ARBA" id="ARBA00022491"/>
    </source>
</evidence>
<evidence type="ECO:0000256" key="9">
    <source>
        <dbReference type="ARBA" id="ARBA00023242"/>
    </source>
</evidence>
<proteinExistence type="predicted"/>
<evidence type="ECO:0000256" key="7">
    <source>
        <dbReference type="ARBA" id="ARBA00023125"/>
    </source>
</evidence>
<dbReference type="GO" id="GO:0008270">
    <property type="term" value="F:zinc ion binding"/>
    <property type="evidence" value="ECO:0007669"/>
    <property type="project" value="UniProtKB-KW"/>
</dbReference>
<dbReference type="SUPFAM" id="SSF46785">
    <property type="entry name" value="Winged helix' DNA-binding domain"/>
    <property type="match status" value="1"/>
</dbReference>
<dbReference type="GeneTree" id="ENSGT00940000155480"/>
<keyword evidence="4" id="KW-0863">Zinc-finger</keyword>
<evidence type="ECO:0000256" key="1">
    <source>
        <dbReference type="ARBA" id="ARBA00004123"/>
    </source>
</evidence>
<dbReference type="InterPro" id="IPR047412">
    <property type="entry name" value="FH_FOXP1_P2"/>
</dbReference>
<evidence type="ECO:0000256" key="6">
    <source>
        <dbReference type="ARBA" id="ARBA00023015"/>
    </source>
</evidence>
<dbReference type="FunFam" id="1.20.5.340:FF:000005">
    <property type="entry name" value="Forkhead box P1, isoform CRA_f"/>
    <property type="match status" value="1"/>
</dbReference>
<evidence type="ECO:0000256" key="4">
    <source>
        <dbReference type="ARBA" id="ARBA00022771"/>
    </source>
</evidence>
<keyword evidence="9 10" id="KW-0539">Nucleus</keyword>
<dbReference type="Pfam" id="PF00250">
    <property type="entry name" value="Forkhead"/>
    <property type="match status" value="1"/>
</dbReference>
<dbReference type="InterPro" id="IPR036390">
    <property type="entry name" value="WH_DNA-bd_sf"/>
</dbReference>
<evidence type="ECO:0000256" key="3">
    <source>
        <dbReference type="ARBA" id="ARBA00022723"/>
    </source>
</evidence>
<dbReference type="Proteomes" id="UP000694383">
    <property type="component" value="Unplaced"/>
</dbReference>
<dbReference type="PANTHER" id="PTHR45796:SF4">
    <property type="entry name" value="FORKHEAD BOX P, ISOFORM C"/>
    <property type="match status" value="1"/>
</dbReference>
<keyword evidence="7 10" id="KW-0238">DNA-binding</keyword>
<feature type="domain" description="Fork-head" evidence="12">
    <location>
        <begin position="377"/>
        <end position="451"/>
    </location>
</feature>
<keyword evidence="14" id="KW-1185">Reference proteome</keyword>
<evidence type="ECO:0000256" key="5">
    <source>
        <dbReference type="ARBA" id="ARBA00022833"/>
    </source>
</evidence>
<reference evidence="13" key="2">
    <citation type="submission" date="2025-09" db="UniProtKB">
        <authorList>
            <consortium name="Ensembl"/>
        </authorList>
    </citation>
    <scope>IDENTIFICATION</scope>
</reference>
<dbReference type="AlphaFoldDB" id="A0A8C7ZH31"/>
<keyword evidence="3" id="KW-0479">Metal-binding</keyword>
<protein>
    <recommendedName>
        <fullName evidence="12">Fork-head domain-containing protein</fullName>
    </recommendedName>
</protein>
<name>A0A8C7ZH31_9TELE</name>
<dbReference type="InterPro" id="IPR032354">
    <property type="entry name" value="FOXP-CC"/>
</dbReference>
<dbReference type="Gene3D" id="1.20.5.340">
    <property type="match status" value="1"/>
</dbReference>
<dbReference type="GO" id="GO:0000981">
    <property type="term" value="F:DNA-binding transcription factor activity, RNA polymerase II-specific"/>
    <property type="evidence" value="ECO:0007669"/>
    <property type="project" value="TreeGrafter"/>
</dbReference>
<sequence length="527" mass="59506">MPESPLSPTAARQTLASSLLSHTDAGAERAADGDSCRGLRVESWQSLLQKQALLSMMAPQQMKQLLSPNQLQALILHKQQALLLYQQHLRELYKKYQEQNELLQEESCKKIREFLDVLWNFILISHPDMSLLILQLPADQQVFQQLLQLQQQQLQTQRLAAPNPPAGCLSAAEMQQIWRDLTFGITEEKNTIKENQDSAAQTMSAKDLWRLTGDQLLSSGAAERTTSGDEAAALFINGVCNWPGCESVCGNVNQFIKHMSSEHALDDRSTAQCRVQMQVVQQLQLQLSKERLRLQAMMAHLHLPSLKAQFSETAVELCGPQESPQPLGPVGGRAKTSKEELQTLRASAGAIRRPHHPLIFSLSSENEYELYGSTDIRPPFTYATLIRQAIMDSSDMQLTLNEIYNWFTRTFAYFRRNAATWKNAVRHNLSLHKCFVRVENTKGAVWTVDEAEYQKRRLQRITGSASLMKTVSSKSTFGKDLHPSLQASMEQPSLPRFRRLSLSGTSKRHVQEQRAAGDSSLRKQNQQ</sequence>
<evidence type="ECO:0000313" key="14">
    <source>
        <dbReference type="Proteomes" id="UP000694383"/>
    </source>
</evidence>
<dbReference type="Gene3D" id="1.10.10.10">
    <property type="entry name" value="Winged helix-like DNA-binding domain superfamily/Winged helix DNA-binding domain"/>
    <property type="match status" value="1"/>
</dbReference>
<organism evidence="13 14">
    <name type="scientific">Oryzias sinensis</name>
    <name type="common">Chinese medaka</name>
    <dbReference type="NCBI Taxonomy" id="183150"/>
    <lineage>
        <taxon>Eukaryota</taxon>
        <taxon>Metazoa</taxon>
        <taxon>Chordata</taxon>
        <taxon>Craniata</taxon>
        <taxon>Vertebrata</taxon>
        <taxon>Euteleostomi</taxon>
        <taxon>Actinopterygii</taxon>
        <taxon>Neopterygii</taxon>
        <taxon>Teleostei</taxon>
        <taxon>Neoteleostei</taxon>
        <taxon>Acanthomorphata</taxon>
        <taxon>Ovalentaria</taxon>
        <taxon>Atherinomorphae</taxon>
        <taxon>Beloniformes</taxon>
        <taxon>Adrianichthyidae</taxon>
        <taxon>Oryziinae</taxon>
        <taxon>Oryzias</taxon>
    </lineage>
</organism>
<dbReference type="GO" id="GO:0005634">
    <property type="term" value="C:nucleus"/>
    <property type="evidence" value="ECO:0007669"/>
    <property type="project" value="UniProtKB-SubCell"/>
</dbReference>
<evidence type="ECO:0000256" key="10">
    <source>
        <dbReference type="PROSITE-ProRule" id="PRU00089"/>
    </source>
</evidence>
<evidence type="ECO:0000259" key="12">
    <source>
        <dbReference type="PROSITE" id="PS50039"/>
    </source>
</evidence>
<dbReference type="PRINTS" id="PR00053">
    <property type="entry name" value="FORKHEAD"/>
</dbReference>
<keyword evidence="2" id="KW-0678">Repressor</keyword>
<dbReference type="FunFam" id="1.10.10.10:FF:000010">
    <property type="entry name" value="Forkhead box P2 isoform B"/>
    <property type="match status" value="1"/>
</dbReference>
<comment type="subcellular location">
    <subcellularLocation>
        <location evidence="1 10">Nucleus</location>
    </subcellularLocation>
</comment>
<keyword evidence="5" id="KW-0862">Zinc</keyword>
<dbReference type="Pfam" id="PF16159">
    <property type="entry name" value="FOXP-CC"/>
    <property type="match status" value="1"/>
</dbReference>
<reference evidence="13" key="1">
    <citation type="submission" date="2025-08" db="UniProtKB">
        <authorList>
            <consortium name="Ensembl"/>
        </authorList>
    </citation>
    <scope>IDENTIFICATION</scope>
</reference>
<dbReference type="GO" id="GO:0000978">
    <property type="term" value="F:RNA polymerase II cis-regulatory region sequence-specific DNA binding"/>
    <property type="evidence" value="ECO:0007669"/>
    <property type="project" value="TreeGrafter"/>
</dbReference>
<feature type="region of interest" description="Disordered" evidence="11">
    <location>
        <begin position="476"/>
        <end position="527"/>
    </location>
</feature>
<dbReference type="InterPro" id="IPR001766">
    <property type="entry name" value="Fork_head_dom"/>
</dbReference>
<evidence type="ECO:0000313" key="13">
    <source>
        <dbReference type="Ensembl" id="ENSOSIP00000043492.1"/>
    </source>
</evidence>
<dbReference type="InterPro" id="IPR030456">
    <property type="entry name" value="TF_fork_head_CS_2"/>
</dbReference>
<dbReference type="PANTHER" id="PTHR45796">
    <property type="entry name" value="FORKHEAD BOX P, ISOFORM C"/>
    <property type="match status" value="1"/>
</dbReference>
<dbReference type="CDD" id="cd20065">
    <property type="entry name" value="FH_FOXP2"/>
    <property type="match status" value="1"/>
</dbReference>
<dbReference type="PROSITE" id="PS50039">
    <property type="entry name" value="FORK_HEAD_3"/>
    <property type="match status" value="1"/>
</dbReference>